<keyword evidence="1" id="KW-1133">Transmembrane helix</keyword>
<evidence type="ECO:0000256" key="1">
    <source>
        <dbReference type="SAM" id="Phobius"/>
    </source>
</evidence>
<protein>
    <submittedName>
        <fullName evidence="2">Uncharacterized protein</fullName>
    </submittedName>
</protein>
<keyword evidence="3" id="KW-1185">Reference proteome</keyword>
<proteinExistence type="predicted"/>
<evidence type="ECO:0000313" key="2">
    <source>
        <dbReference type="EMBL" id="PMD18237.1"/>
    </source>
</evidence>
<organism evidence="2 3">
    <name type="scientific">Hyaloscypha hepaticicola</name>
    <dbReference type="NCBI Taxonomy" id="2082293"/>
    <lineage>
        <taxon>Eukaryota</taxon>
        <taxon>Fungi</taxon>
        <taxon>Dikarya</taxon>
        <taxon>Ascomycota</taxon>
        <taxon>Pezizomycotina</taxon>
        <taxon>Leotiomycetes</taxon>
        <taxon>Helotiales</taxon>
        <taxon>Hyaloscyphaceae</taxon>
        <taxon>Hyaloscypha</taxon>
    </lineage>
</organism>
<accession>A0A2J6PW29</accession>
<dbReference type="EMBL" id="KZ613495">
    <property type="protein sequence ID" value="PMD18237.1"/>
    <property type="molecule type" value="Genomic_DNA"/>
</dbReference>
<reference evidence="2 3" key="1">
    <citation type="submission" date="2016-05" db="EMBL/GenBank/DDBJ databases">
        <title>A degradative enzymes factory behind the ericoid mycorrhizal symbiosis.</title>
        <authorList>
            <consortium name="DOE Joint Genome Institute"/>
            <person name="Martino E."/>
            <person name="Morin E."/>
            <person name="Grelet G."/>
            <person name="Kuo A."/>
            <person name="Kohler A."/>
            <person name="Daghino S."/>
            <person name="Barry K."/>
            <person name="Choi C."/>
            <person name="Cichocki N."/>
            <person name="Clum A."/>
            <person name="Copeland A."/>
            <person name="Hainaut M."/>
            <person name="Haridas S."/>
            <person name="Labutti K."/>
            <person name="Lindquist E."/>
            <person name="Lipzen A."/>
            <person name="Khouja H.-R."/>
            <person name="Murat C."/>
            <person name="Ohm R."/>
            <person name="Olson A."/>
            <person name="Spatafora J."/>
            <person name="Veneault-Fourrey C."/>
            <person name="Henrissat B."/>
            <person name="Grigoriev I."/>
            <person name="Martin F."/>
            <person name="Perotto S."/>
        </authorList>
    </citation>
    <scope>NUCLEOTIDE SEQUENCE [LARGE SCALE GENOMIC DNA]</scope>
    <source>
        <strain evidence="2 3">UAMH 7357</strain>
    </source>
</reference>
<name>A0A2J6PW29_9HELO</name>
<keyword evidence="1" id="KW-0812">Transmembrane</keyword>
<dbReference type="Proteomes" id="UP000235672">
    <property type="component" value="Unassembled WGS sequence"/>
</dbReference>
<dbReference type="AlphaFoldDB" id="A0A2J6PW29"/>
<keyword evidence="1" id="KW-0472">Membrane</keyword>
<feature type="non-terminal residue" evidence="2">
    <location>
        <position position="72"/>
    </location>
</feature>
<evidence type="ECO:0000313" key="3">
    <source>
        <dbReference type="Proteomes" id="UP000235672"/>
    </source>
</evidence>
<sequence length="72" mass="7589">MDARDTIAVVILLGFAGWLIAIIIGMKVVNSWAQKMADSRAALDAERAELAATASERAETGTVTVTVAETEP</sequence>
<feature type="transmembrane region" description="Helical" evidence="1">
    <location>
        <begin position="6"/>
        <end position="26"/>
    </location>
</feature>
<gene>
    <name evidence="2" type="ORF">NA56DRAFT_648014</name>
</gene>